<dbReference type="EMBL" id="KI968828">
    <property type="protein sequence ID" value="EUN21934.1"/>
    <property type="molecule type" value="Genomic_DNA"/>
</dbReference>
<sequence length="151" mass="17181">MSSQDTIPDDTLYQEHQNYLLVRDDVVYPASDLPEPAHASKPSGDKKNKEQLSKFISRETKEAVLHTNTKRKFEESNTEMNTLDKLKNMEGWLERMLGEIAGLISDFEEAPECTHKTLHKSGKLVRWADSTGTSGPNDDEHRVGKKARRNL</sequence>
<gene>
    <name evidence="2" type="ORF">COCVIDRAFT_20275</name>
</gene>
<feature type="region of interest" description="Disordered" evidence="1">
    <location>
        <begin position="31"/>
        <end position="51"/>
    </location>
</feature>
<evidence type="ECO:0000313" key="3">
    <source>
        <dbReference type="Proteomes" id="UP000054337"/>
    </source>
</evidence>
<evidence type="ECO:0000256" key="1">
    <source>
        <dbReference type="SAM" id="MobiDB-lite"/>
    </source>
</evidence>
<dbReference type="Proteomes" id="UP000054337">
    <property type="component" value="Unassembled WGS sequence"/>
</dbReference>
<protein>
    <submittedName>
        <fullName evidence="2">Uncharacterized protein</fullName>
    </submittedName>
</protein>
<reference evidence="2 3" key="1">
    <citation type="journal article" date="2013" name="PLoS Genet.">
        <title>Comparative genome structure, secondary metabolite, and effector coding capacity across Cochliobolus pathogens.</title>
        <authorList>
            <person name="Condon B.J."/>
            <person name="Leng Y."/>
            <person name="Wu D."/>
            <person name="Bushley K.E."/>
            <person name="Ohm R.A."/>
            <person name="Otillar R."/>
            <person name="Martin J."/>
            <person name="Schackwitz W."/>
            <person name="Grimwood J."/>
            <person name="MohdZainudin N."/>
            <person name="Xue C."/>
            <person name="Wang R."/>
            <person name="Manning V.A."/>
            <person name="Dhillon B."/>
            <person name="Tu Z.J."/>
            <person name="Steffenson B.J."/>
            <person name="Salamov A."/>
            <person name="Sun H."/>
            <person name="Lowry S."/>
            <person name="LaButti K."/>
            <person name="Han J."/>
            <person name="Copeland A."/>
            <person name="Lindquist E."/>
            <person name="Barry K."/>
            <person name="Schmutz J."/>
            <person name="Baker S.E."/>
            <person name="Ciuffetti L.M."/>
            <person name="Grigoriev I.V."/>
            <person name="Zhong S."/>
            <person name="Turgeon B.G."/>
        </authorList>
    </citation>
    <scope>NUCLEOTIDE SEQUENCE [LARGE SCALE GENOMIC DNA]</scope>
    <source>
        <strain evidence="2 3">FI3</strain>
    </source>
</reference>
<keyword evidence="3" id="KW-1185">Reference proteome</keyword>
<organism evidence="2 3">
    <name type="scientific">Bipolaris victoriae (strain FI3)</name>
    <name type="common">Victoria blight of oats agent</name>
    <name type="synonym">Cochliobolus victoriae</name>
    <dbReference type="NCBI Taxonomy" id="930091"/>
    <lineage>
        <taxon>Eukaryota</taxon>
        <taxon>Fungi</taxon>
        <taxon>Dikarya</taxon>
        <taxon>Ascomycota</taxon>
        <taxon>Pezizomycotina</taxon>
        <taxon>Dothideomycetes</taxon>
        <taxon>Pleosporomycetidae</taxon>
        <taxon>Pleosporales</taxon>
        <taxon>Pleosporineae</taxon>
        <taxon>Pleosporaceae</taxon>
        <taxon>Bipolaris</taxon>
    </lineage>
</organism>
<evidence type="ECO:0000313" key="2">
    <source>
        <dbReference type="EMBL" id="EUN21934.1"/>
    </source>
</evidence>
<proteinExistence type="predicted"/>
<name>W7E458_BIPV3</name>
<feature type="region of interest" description="Disordered" evidence="1">
    <location>
        <begin position="127"/>
        <end position="151"/>
    </location>
</feature>
<dbReference type="GeneID" id="26252504"/>
<dbReference type="OrthoDB" id="3676096at2759"/>
<dbReference type="HOGENOM" id="CLU_113784_0_0_1"/>
<accession>W7E458</accession>
<dbReference type="AlphaFoldDB" id="W7E458"/>
<dbReference type="RefSeq" id="XP_014551482.1">
    <property type="nucleotide sequence ID" value="XM_014695996.1"/>
</dbReference>